<proteinExistence type="inferred from homology"/>
<reference evidence="5" key="1">
    <citation type="submission" date="2014-11" db="EMBL/GenBank/DDBJ databases">
        <authorList>
            <person name="Genoscope - CEA"/>
        </authorList>
    </citation>
    <scope>NUCLEOTIDE SEQUENCE</scope>
    <source>
        <strain evidence="5">IPO1609</strain>
    </source>
</reference>
<evidence type="ECO:0008006" key="7">
    <source>
        <dbReference type="Google" id="ProtNLM"/>
    </source>
</evidence>
<keyword evidence="3" id="KW-1015">Disulfide bond</keyword>
<evidence type="ECO:0000256" key="2">
    <source>
        <dbReference type="PIRSR" id="PIRSR603782-1"/>
    </source>
</evidence>
<feature type="disulfide bond" description="Redox-active" evidence="3">
    <location>
        <begin position="69"/>
        <end position="73"/>
    </location>
</feature>
<dbReference type="InterPro" id="IPR003782">
    <property type="entry name" value="SCO1/SenC"/>
</dbReference>
<name>A0A7U7JCT8_RALSL</name>
<reference evidence="5" key="2">
    <citation type="submission" date="2022-04" db="EMBL/GenBank/DDBJ databases">
        <title>Genomic draft of R. solanacearum strain IPO1609, a phylotype IIB1/biovar 2/race 3 strain isolated from potato in Europe.</title>
        <authorList>
            <person name="Boucher C."/>
            <person name="Carrere S."/>
            <person name="Dossat C."/>
            <person name="Elbaz M."/>
            <person name="Genin S."/>
            <person name="Gouzy J."/>
            <person name="Prior P."/>
            <person name="Segurens B."/>
            <person name="Wincker P."/>
        </authorList>
    </citation>
    <scope>NUCLEOTIDE SEQUENCE</scope>
    <source>
        <strain evidence="5">IPO1609</strain>
    </source>
</reference>
<dbReference type="Gene3D" id="3.40.30.10">
    <property type="entry name" value="Glutaredoxin"/>
    <property type="match status" value="1"/>
</dbReference>
<accession>A0A7U7JCT8</accession>
<keyword evidence="6" id="KW-1185">Reference proteome</keyword>
<sequence>MKLPNPWRRALPALLLLVGLAGAAHAAGTLASGSLYQSEVALTDQNGRVFHLADLRGQPVLISMFYSSCQMVCPMLFETIRATLAKGGQPAHDGMRVVMITVDPARDSVAVLKQTAAAHGADDHWQLARADGGGTRALAALLGVQYRRLESGDFNHSSTILLLDAEGRINARTNTLGATDPKLVEAMRRLVTAKP</sequence>
<keyword evidence="2" id="KW-0186">Copper</keyword>
<evidence type="ECO:0000256" key="3">
    <source>
        <dbReference type="PIRSR" id="PIRSR603782-2"/>
    </source>
</evidence>
<feature type="chain" id="PRO_5031293848" description="SCO1/SenC family protein, cytochrome c oxidase assembly factor" evidence="4">
    <location>
        <begin position="27"/>
        <end position="195"/>
    </location>
</feature>
<keyword evidence="2" id="KW-0479">Metal-binding</keyword>
<organism evidence="5 6">
    <name type="scientific">Ralstonia solanacearum IPO1609</name>
    <dbReference type="NCBI Taxonomy" id="564066"/>
    <lineage>
        <taxon>Bacteria</taxon>
        <taxon>Pseudomonadati</taxon>
        <taxon>Pseudomonadota</taxon>
        <taxon>Betaproteobacteria</taxon>
        <taxon>Burkholderiales</taxon>
        <taxon>Burkholderiaceae</taxon>
        <taxon>Ralstonia</taxon>
        <taxon>Ralstonia solanacearum species complex</taxon>
    </lineage>
</organism>
<dbReference type="AlphaFoldDB" id="A0A7U7JCT8"/>
<evidence type="ECO:0000313" key="5">
    <source>
        <dbReference type="EMBL" id="CEJ16494.1"/>
    </source>
</evidence>
<dbReference type="GO" id="GO:0046872">
    <property type="term" value="F:metal ion binding"/>
    <property type="evidence" value="ECO:0007669"/>
    <property type="project" value="UniProtKB-KW"/>
</dbReference>
<feature type="binding site" evidence="2">
    <location>
        <position position="73"/>
    </location>
    <ligand>
        <name>Cu cation</name>
        <dbReference type="ChEBI" id="CHEBI:23378"/>
    </ligand>
</feature>
<dbReference type="InterPro" id="IPR036249">
    <property type="entry name" value="Thioredoxin-like_sf"/>
</dbReference>
<dbReference type="Proteomes" id="UP000053470">
    <property type="component" value="Unassembled WGS sequence"/>
</dbReference>
<evidence type="ECO:0000256" key="4">
    <source>
        <dbReference type="SAM" id="SignalP"/>
    </source>
</evidence>
<dbReference type="RefSeq" id="WP_003262853.1">
    <property type="nucleotide sequence ID" value="NZ_LN651281.1"/>
</dbReference>
<dbReference type="PANTHER" id="PTHR12151">
    <property type="entry name" value="ELECTRON TRANSPORT PROTIN SCO1/SENC FAMILY MEMBER"/>
    <property type="match status" value="1"/>
</dbReference>
<dbReference type="Pfam" id="PF02630">
    <property type="entry name" value="SCO1-SenC"/>
    <property type="match status" value="1"/>
</dbReference>
<gene>
    <name evidence="5" type="ORF">RSIPO_03192</name>
</gene>
<dbReference type="CDD" id="cd02968">
    <property type="entry name" value="SCO"/>
    <property type="match status" value="1"/>
</dbReference>
<dbReference type="SUPFAM" id="SSF52833">
    <property type="entry name" value="Thioredoxin-like"/>
    <property type="match status" value="1"/>
</dbReference>
<evidence type="ECO:0000313" key="6">
    <source>
        <dbReference type="Proteomes" id="UP000053470"/>
    </source>
</evidence>
<comment type="similarity">
    <text evidence="1">Belongs to the SCO1/2 family.</text>
</comment>
<feature type="signal peptide" evidence="4">
    <location>
        <begin position="1"/>
        <end position="26"/>
    </location>
</feature>
<feature type="binding site" evidence="2">
    <location>
        <position position="69"/>
    </location>
    <ligand>
        <name>Cu cation</name>
        <dbReference type="ChEBI" id="CHEBI:23378"/>
    </ligand>
</feature>
<dbReference type="PANTHER" id="PTHR12151:SF25">
    <property type="entry name" value="LINALOOL DEHYDRATASE_ISOMERASE DOMAIN-CONTAINING PROTEIN"/>
    <property type="match status" value="1"/>
</dbReference>
<evidence type="ECO:0000256" key="1">
    <source>
        <dbReference type="ARBA" id="ARBA00010996"/>
    </source>
</evidence>
<protein>
    <recommendedName>
        <fullName evidence="7">SCO1/SenC family protein, cytochrome c oxidase assembly factor</fullName>
    </recommendedName>
</protein>
<dbReference type="EMBL" id="LN651281">
    <property type="protein sequence ID" value="CEJ16494.1"/>
    <property type="molecule type" value="Genomic_DNA"/>
</dbReference>
<keyword evidence="4" id="KW-0732">Signal</keyword>